<dbReference type="RefSeq" id="WP_131166281.1">
    <property type="nucleotide sequence ID" value="NZ_CP076657.1"/>
</dbReference>
<dbReference type="Proteomes" id="UP000292583">
    <property type="component" value="Unassembled WGS sequence"/>
</dbReference>
<evidence type="ECO:0000313" key="6">
    <source>
        <dbReference type="Proteomes" id="UP000292583"/>
    </source>
</evidence>
<keyword evidence="6" id="KW-1185">Reference proteome</keyword>
<dbReference type="GO" id="GO:0009117">
    <property type="term" value="P:nucleotide metabolic process"/>
    <property type="evidence" value="ECO:0007669"/>
    <property type="project" value="UniProtKB-KW"/>
</dbReference>
<evidence type="ECO:0000256" key="1">
    <source>
        <dbReference type="ARBA" id="ARBA00001968"/>
    </source>
</evidence>
<dbReference type="GO" id="GO:0047429">
    <property type="term" value="F:nucleoside triphosphate diphosphatase activity"/>
    <property type="evidence" value="ECO:0007669"/>
    <property type="project" value="UniProtKB-EC"/>
</dbReference>
<dbReference type="InterPro" id="IPR003697">
    <property type="entry name" value="Maf-like"/>
</dbReference>
<comment type="subcellular location">
    <subcellularLocation>
        <location evidence="4">Cytoplasm</location>
    </subcellularLocation>
</comment>
<dbReference type="CDD" id="cd00985">
    <property type="entry name" value="Maf_Ham1"/>
    <property type="match status" value="1"/>
</dbReference>
<keyword evidence="4" id="KW-0963">Cytoplasm</keyword>
<comment type="function">
    <text evidence="4">Nucleoside triphosphate pyrophosphatase. May have a dual role in cell division arrest and in preventing the incorporation of modified nucleotides into cellular nucleic acids.</text>
</comment>
<name>A0A4Q9JT35_9BACT</name>
<evidence type="ECO:0000313" key="5">
    <source>
        <dbReference type="EMBL" id="TBR79673.1"/>
    </source>
</evidence>
<dbReference type="GO" id="GO:0005737">
    <property type="term" value="C:cytoplasm"/>
    <property type="evidence" value="ECO:0007669"/>
    <property type="project" value="UniProtKB-SubCell"/>
</dbReference>
<dbReference type="SUPFAM" id="SSF52972">
    <property type="entry name" value="ITPase-like"/>
    <property type="match status" value="1"/>
</dbReference>
<dbReference type="NCBIfam" id="NF003141">
    <property type="entry name" value="PRK04056.1"/>
    <property type="match status" value="1"/>
</dbReference>
<keyword evidence="3 4" id="KW-0546">Nucleotide metabolism</keyword>
<dbReference type="PIRSF" id="PIRSF006305">
    <property type="entry name" value="Maf"/>
    <property type="match status" value="1"/>
</dbReference>
<dbReference type="OrthoDB" id="5339137at2"/>
<gene>
    <name evidence="5" type="ORF">DU473_06905</name>
</gene>
<evidence type="ECO:0000256" key="2">
    <source>
        <dbReference type="ARBA" id="ARBA00022801"/>
    </source>
</evidence>
<comment type="similarity">
    <text evidence="4">Belongs to the Maf family.</text>
</comment>
<dbReference type="AlphaFoldDB" id="A0A4Q9JT35"/>
<dbReference type="NCBIfam" id="TIGR00172">
    <property type="entry name" value="maf"/>
    <property type="match status" value="1"/>
</dbReference>
<accession>A0A4Q9JT35</accession>
<comment type="caution">
    <text evidence="4">Lacks conserved residue(s) required for the propagation of feature annotation.</text>
</comment>
<dbReference type="PANTHER" id="PTHR43213">
    <property type="entry name" value="BIFUNCTIONAL DTTP/UTP PYROPHOSPHATASE/METHYLTRANSFERASE PROTEIN-RELATED"/>
    <property type="match status" value="1"/>
</dbReference>
<dbReference type="InterPro" id="IPR029001">
    <property type="entry name" value="ITPase-like_fam"/>
</dbReference>
<comment type="cofactor">
    <cofactor evidence="1 4">
        <name>a divalent metal cation</name>
        <dbReference type="ChEBI" id="CHEBI:60240"/>
    </cofactor>
</comment>
<comment type="catalytic activity">
    <reaction evidence="4">
        <text>a 2'-deoxyribonucleoside 5'-triphosphate + H2O = a 2'-deoxyribonucleoside 5'-phosphate + diphosphate + H(+)</text>
        <dbReference type="Rhea" id="RHEA:44644"/>
        <dbReference type="ChEBI" id="CHEBI:15377"/>
        <dbReference type="ChEBI" id="CHEBI:15378"/>
        <dbReference type="ChEBI" id="CHEBI:33019"/>
        <dbReference type="ChEBI" id="CHEBI:61560"/>
        <dbReference type="ChEBI" id="CHEBI:65317"/>
        <dbReference type="EC" id="3.6.1.9"/>
    </reaction>
</comment>
<organism evidence="5 6">
    <name type="scientific">Campylobacter novaezeelandiae</name>
    <dbReference type="NCBI Taxonomy" id="2267891"/>
    <lineage>
        <taxon>Bacteria</taxon>
        <taxon>Pseudomonadati</taxon>
        <taxon>Campylobacterota</taxon>
        <taxon>Epsilonproteobacteria</taxon>
        <taxon>Campylobacterales</taxon>
        <taxon>Campylobacteraceae</taxon>
        <taxon>Campylobacter</taxon>
    </lineage>
</organism>
<dbReference type="EC" id="3.6.1.9" evidence="4"/>
<proteinExistence type="inferred from homology"/>
<dbReference type="HAMAP" id="MF_00528">
    <property type="entry name" value="Maf"/>
    <property type="match status" value="1"/>
</dbReference>
<dbReference type="EMBL" id="QPGR01000014">
    <property type="protein sequence ID" value="TBR79673.1"/>
    <property type="molecule type" value="Genomic_DNA"/>
</dbReference>
<sequence length="179" mass="20473">MLYLASSSISRVNLLKQAGIKFTQICFNYDENITTSYTPSIYVQEVVKAKERQFCQKFNYDKILFADSIACIQNNILTKALNKEQAYKMLTMQSGKKVDILSAFILKTPQKRIFSLSKTSLFFKEFDKDEMKDYIESGLYKGKAGAIMCEGFHQKYIDKQIGNLNTALGLNTDTLKAYL</sequence>
<comment type="catalytic activity">
    <reaction evidence="4">
        <text>a ribonucleoside 5'-triphosphate + H2O = a ribonucleoside 5'-phosphate + diphosphate + H(+)</text>
        <dbReference type="Rhea" id="RHEA:23996"/>
        <dbReference type="ChEBI" id="CHEBI:15377"/>
        <dbReference type="ChEBI" id="CHEBI:15378"/>
        <dbReference type="ChEBI" id="CHEBI:33019"/>
        <dbReference type="ChEBI" id="CHEBI:58043"/>
        <dbReference type="ChEBI" id="CHEBI:61557"/>
        <dbReference type="EC" id="3.6.1.9"/>
    </reaction>
</comment>
<evidence type="ECO:0000256" key="3">
    <source>
        <dbReference type="ARBA" id="ARBA00023080"/>
    </source>
</evidence>
<dbReference type="Gene3D" id="3.90.950.10">
    <property type="match status" value="1"/>
</dbReference>
<reference evidence="5 6" key="1">
    <citation type="submission" date="2018-07" db="EMBL/GenBank/DDBJ databases">
        <title>Campylobacter zealandensis sp. nov., isolated from birds and water in New Zealand.</title>
        <authorList>
            <person name="Wilkinson D.A."/>
            <person name="Biggs P.J."/>
            <person name="French N.P."/>
            <person name="Midwinter A.C."/>
        </authorList>
    </citation>
    <scope>NUCLEOTIDE SEQUENCE [LARGE SCALE GENOMIC DNA]</scope>
    <source>
        <strain evidence="5 6">B423b</strain>
    </source>
</reference>
<dbReference type="PANTHER" id="PTHR43213:SF5">
    <property type="entry name" value="BIFUNCTIONAL DTTP_UTP PYROPHOSPHATASE_METHYLTRANSFERASE PROTEIN-RELATED"/>
    <property type="match status" value="1"/>
</dbReference>
<evidence type="ECO:0000256" key="4">
    <source>
        <dbReference type="HAMAP-Rule" id="MF_00528"/>
    </source>
</evidence>
<feature type="active site" description="Proton acceptor" evidence="4">
    <location>
        <position position="67"/>
    </location>
</feature>
<comment type="caution">
    <text evidence="5">The sequence shown here is derived from an EMBL/GenBank/DDBJ whole genome shotgun (WGS) entry which is preliminary data.</text>
</comment>
<protein>
    <recommendedName>
        <fullName evidence="4">Nucleoside triphosphate pyrophosphatase</fullName>
        <ecNumber evidence="4">3.6.1.9</ecNumber>
    </recommendedName>
    <alternativeName>
        <fullName evidence="4">Nucleotide pyrophosphatase</fullName>
        <shortName evidence="4">Nucleotide PPase</shortName>
    </alternativeName>
</protein>
<keyword evidence="2 4" id="KW-0378">Hydrolase</keyword>
<dbReference type="Pfam" id="PF02545">
    <property type="entry name" value="Maf"/>
    <property type="match status" value="1"/>
</dbReference>